<accession>A0ABQ3WE05</accession>
<name>A0ABQ3WE05_9ACTN</name>
<dbReference type="EMBL" id="BOMF01000048">
    <property type="protein sequence ID" value="GID45252.1"/>
    <property type="molecule type" value="Genomic_DNA"/>
</dbReference>
<protein>
    <submittedName>
        <fullName evidence="2">Uncharacterized protein</fullName>
    </submittedName>
</protein>
<comment type="caution">
    <text evidence="2">The sequence shown here is derived from an EMBL/GenBank/DDBJ whole genome shotgun (WGS) entry which is preliminary data.</text>
</comment>
<gene>
    <name evidence="2" type="ORF">Aca07nite_25270</name>
</gene>
<reference evidence="2" key="1">
    <citation type="submission" date="2021-01" db="EMBL/GenBank/DDBJ databases">
        <title>Whole genome shotgun sequence of Actinoplanes capillaceus NBRC 16408.</title>
        <authorList>
            <person name="Komaki H."/>
            <person name="Tamura T."/>
        </authorList>
    </citation>
    <scope>NUCLEOTIDE SEQUENCE [LARGE SCALE GENOMIC DNA]</scope>
    <source>
        <strain evidence="2">NBRC 16408</strain>
    </source>
</reference>
<evidence type="ECO:0000256" key="1">
    <source>
        <dbReference type="SAM" id="MobiDB-lite"/>
    </source>
</evidence>
<sequence>MDPGTGDGAATDEEEDVNGGPLPACGATSLETAGGQPNRRARPRKSAGTGSGRLRVAGSPRHGKRAAACVPEMGFGRWVRPEPHPPPG</sequence>
<proteinExistence type="predicted"/>
<evidence type="ECO:0000313" key="2">
    <source>
        <dbReference type="EMBL" id="GID45252.1"/>
    </source>
</evidence>
<organism evidence="2">
    <name type="scientific">Actinoplanes campanulatus</name>
    <dbReference type="NCBI Taxonomy" id="113559"/>
    <lineage>
        <taxon>Bacteria</taxon>
        <taxon>Bacillati</taxon>
        <taxon>Actinomycetota</taxon>
        <taxon>Actinomycetes</taxon>
        <taxon>Micromonosporales</taxon>
        <taxon>Micromonosporaceae</taxon>
        <taxon>Actinoplanes</taxon>
    </lineage>
</organism>
<feature type="region of interest" description="Disordered" evidence="1">
    <location>
        <begin position="1"/>
        <end position="69"/>
    </location>
</feature>